<gene>
    <name evidence="1" type="ORF">dnl_14290</name>
</gene>
<dbReference type="InterPro" id="IPR018759">
    <property type="entry name" value="BBP2_2"/>
</dbReference>
<proteinExistence type="predicted"/>
<evidence type="ECO:0000313" key="1">
    <source>
        <dbReference type="EMBL" id="QTA79175.1"/>
    </source>
</evidence>
<sequence length="415" mass="47901">MKSIIKQNCKIPWVCIIVFFITAMSAITGKASERIFLEPLIAVDSDTGMPEGRVKISPVLSAKARLDSNFYKDDKDERQVYTYVIQPGIKLDYETAKSSVKFGYTLDAHYYSDNDKVPEGSVDSNDKDFIGHSFDLSAKITPVSKLTLDLKERFRKTRDQSESDRFAVDESKDKYSINTLTPGLFYRFNERFAAGLKYQNTILSYNKGSSEDYRENKGVFDFLYYFSPTASLDMEYQRWKRSYDIDMSDYMSDRISLFFRKQAKHLGFEIGAGYHKRDFDNDAYEDSDTFSYLAAISGRFSKTYAKLSFEEDFNSSGLADSFYRARQIALKTGRVFMNRLSTDLNGYYQFSDYEYTSREDDTYGISAAIGYKFKNWLSAKLTGGYDKRDSNYDPEDYDNSYIMLGFDSAYDIGRP</sequence>
<dbReference type="Proteomes" id="UP000663720">
    <property type="component" value="Chromosome"/>
</dbReference>
<evidence type="ECO:0000313" key="2">
    <source>
        <dbReference type="Proteomes" id="UP000663720"/>
    </source>
</evidence>
<dbReference type="AlphaFoldDB" id="A0A975B5I4"/>
<dbReference type="Pfam" id="PF10082">
    <property type="entry name" value="BBP2_2"/>
    <property type="match status" value="1"/>
</dbReference>
<reference evidence="1" key="1">
    <citation type="journal article" date="2021" name="Microb. Physiol.">
        <title>Proteogenomic Insights into the Physiology of Marine, Sulfate-Reducing, Filamentous Desulfonema limicola and Desulfonema magnum.</title>
        <authorList>
            <person name="Schnaars V."/>
            <person name="Wohlbrand L."/>
            <person name="Scheve S."/>
            <person name="Hinrichs C."/>
            <person name="Reinhardt R."/>
            <person name="Rabus R."/>
        </authorList>
    </citation>
    <scope>NUCLEOTIDE SEQUENCE</scope>
    <source>
        <strain evidence="1">5ac10</strain>
    </source>
</reference>
<dbReference type="KEGG" id="dli:dnl_14290"/>
<name>A0A975B5I4_9BACT</name>
<dbReference type="RefSeq" id="WP_207690951.1">
    <property type="nucleotide sequence ID" value="NZ_CP061799.1"/>
</dbReference>
<organism evidence="1 2">
    <name type="scientific">Desulfonema limicola</name>
    <dbReference type="NCBI Taxonomy" id="45656"/>
    <lineage>
        <taxon>Bacteria</taxon>
        <taxon>Pseudomonadati</taxon>
        <taxon>Thermodesulfobacteriota</taxon>
        <taxon>Desulfobacteria</taxon>
        <taxon>Desulfobacterales</taxon>
        <taxon>Desulfococcaceae</taxon>
        <taxon>Desulfonema</taxon>
    </lineage>
</organism>
<keyword evidence="2" id="KW-1185">Reference proteome</keyword>
<dbReference type="EMBL" id="CP061799">
    <property type="protein sequence ID" value="QTA79175.1"/>
    <property type="molecule type" value="Genomic_DNA"/>
</dbReference>
<protein>
    <submittedName>
        <fullName evidence="1">Beta-barrel porin type 2 domain-containing protein</fullName>
    </submittedName>
</protein>
<accession>A0A975B5I4</accession>